<feature type="domain" description="Protein kinase" evidence="3">
    <location>
        <begin position="1"/>
        <end position="297"/>
    </location>
</feature>
<feature type="region of interest" description="Disordered" evidence="2">
    <location>
        <begin position="638"/>
        <end position="658"/>
    </location>
</feature>
<evidence type="ECO:0000313" key="6">
    <source>
        <dbReference type="Proteomes" id="UP000272942"/>
    </source>
</evidence>
<dbReference type="PANTHER" id="PTHR22957:SF168">
    <property type="entry name" value="TBC DOMAIN-CONTAINING PROTEIN KINASE-LIKE PROTEIN"/>
    <property type="match status" value="1"/>
</dbReference>
<dbReference type="SMART" id="SM00220">
    <property type="entry name" value="S_TKc"/>
    <property type="match status" value="1"/>
</dbReference>
<keyword evidence="1" id="KW-0343">GTPase activation</keyword>
<evidence type="ECO:0000313" key="5">
    <source>
        <dbReference type="EMBL" id="VDP86773.1"/>
    </source>
</evidence>
<dbReference type="Pfam" id="PF00069">
    <property type="entry name" value="Pkinase"/>
    <property type="match status" value="1"/>
</dbReference>
<dbReference type="Gene3D" id="1.10.472.80">
    <property type="entry name" value="Ypt/Rab-GAP domain of gyp1p, domain 3"/>
    <property type="match status" value="1"/>
</dbReference>
<evidence type="ECO:0000256" key="1">
    <source>
        <dbReference type="ARBA" id="ARBA00022468"/>
    </source>
</evidence>
<dbReference type="GO" id="GO:0004672">
    <property type="term" value="F:protein kinase activity"/>
    <property type="evidence" value="ECO:0007669"/>
    <property type="project" value="InterPro"/>
</dbReference>
<dbReference type="InterPro" id="IPR011009">
    <property type="entry name" value="Kinase-like_dom_sf"/>
</dbReference>
<dbReference type="OrthoDB" id="1668230at2759"/>
<keyword evidence="6" id="KW-1185">Reference proteome</keyword>
<protein>
    <submittedName>
        <fullName evidence="7">TBC domain-containing protein kinase-like protein</fullName>
    </submittedName>
</protein>
<dbReference type="SUPFAM" id="SSF47923">
    <property type="entry name" value="Ypt/Rab-GAP domain of gyp1p"/>
    <property type="match status" value="2"/>
</dbReference>
<proteinExistence type="predicted"/>
<dbReference type="PANTHER" id="PTHR22957">
    <property type="entry name" value="TBC1 DOMAIN FAMILY MEMBER GTPASE-ACTIVATING PROTEIN"/>
    <property type="match status" value="1"/>
</dbReference>
<evidence type="ECO:0000259" key="3">
    <source>
        <dbReference type="PROSITE" id="PS50011"/>
    </source>
</evidence>
<dbReference type="GO" id="GO:0005524">
    <property type="term" value="F:ATP binding"/>
    <property type="evidence" value="ECO:0007669"/>
    <property type="project" value="InterPro"/>
</dbReference>
<dbReference type="PROSITE" id="PS50011">
    <property type="entry name" value="PROTEIN_KINASE_DOM"/>
    <property type="match status" value="1"/>
</dbReference>
<dbReference type="Proteomes" id="UP000272942">
    <property type="component" value="Unassembled WGS sequence"/>
</dbReference>
<dbReference type="SMART" id="SM00164">
    <property type="entry name" value="TBC"/>
    <property type="match status" value="1"/>
</dbReference>
<dbReference type="EMBL" id="UZAN01048767">
    <property type="protein sequence ID" value="VDP86773.1"/>
    <property type="molecule type" value="Genomic_DNA"/>
</dbReference>
<dbReference type="Gene3D" id="1.10.510.10">
    <property type="entry name" value="Transferase(Phosphotransferase) domain 1"/>
    <property type="match status" value="1"/>
</dbReference>
<organism evidence="7">
    <name type="scientific">Echinostoma caproni</name>
    <dbReference type="NCBI Taxonomy" id="27848"/>
    <lineage>
        <taxon>Eukaryota</taxon>
        <taxon>Metazoa</taxon>
        <taxon>Spiralia</taxon>
        <taxon>Lophotrochozoa</taxon>
        <taxon>Platyhelminthes</taxon>
        <taxon>Trematoda</taxon>
        <taxon>Digenea</taxon>
        <taxon>Plagiorchiida</taxon>
        <taxon>Echinostomata</taxon>
        <taxon>Echinostomatoidea</taxon>
        <taxon>Echinostomatidae</taxon>
        <taxon>Echinostoma</taxon>
    </lineage>
</organism>
<dbReference type="InterPro" id="IPR035969">
    <property type="entry name" value="Rab-GAP_TBC_sf"/>
</dbReference>
<feature type="domain" description="Rab-GAP TBC" evidence="4">
    <location>
        <begin position="597"/>
        <end position="821"/>
    </location>
</feature>
<evidence type="ECO:0000313" key="7">
    <source>
        <dbReference type="WBParaSite" id="ECPE_0001029401-mRNA-1"/>
    </source>
</evidence>
<evidence type="ECO:0000259" key="4">
    <source>
        <dbReference type="PROSITE" id="PS50086"/>
    </source>
</evidence>
<evidence type="ECO:0000256" key="2">
    <source>
        <dbReference type="SAM" id="MobiDB-lite"/>
    </source>
</evidence>
<dbReference type="Gene3D" id="1.10.8.270">
    <property type="entry name" value="putative rabgap domain of human tbc1 domain family member 14 like domains"/>
    <property type="match status" value="1"/>
</dbReference>
<dbReference type="SUPFAM" id="SSF56112">
    <property type="entry name" value="Protein kinase-like (PK-like)"/>
    <property type="match status" value="1"/>
</dbReference>
<gene>
    <name evidence="5" type="ORF">ECPE_LOCUS10262</name>
</gene>
<sequence length="1067" mass="119643">MSFELPLGLSSFRVSASLITDVEVNGLPRLPSSVACYARLRSLRALCHPNLCRYLDATRRKPERLFVITEAYSRNVADINGPVSDSLWLSLRLSECFSALHYLGQHGLVHSCLNPSYIMLDQNGCCKLSSYGLYYITGWGREVDFPVADPIYSAPEVFCFSPILQKAESGGLSSNSESVSMEAFSHCPLNTSSDVWSLGLIFLELIHGRQITTSLRRPSKCGSLTSKPFTTIRVLIEGLRFCNEKNSRLSDFLHFLSLDSSAEERLRSLELLCQDCLHFDARLRPKPDKVIEQLDLIVSQHRNATYPEHVPDIASVELSMSVDDQRRSEPSNTLVPETVPNVSTFSKAINFLTNRCDMAEIYHYWCLAGGNLDVVWKEAELCSKQRLVQLSTPTMRSIDSYPSKSKPWNRPPVLRIPHYLALMRNELSSVFYLTENWPSSFDDERISFDPRIVLLPYQRLLERIQRIPLDILYPLLLPITRSLIPIEYNEKNGKTNNNNSPTSVTVPHEIHPCTATGSELVLQTRITQMLFDTKPLPRDVGMETLIHTVQTDPMCGQPVTIKERDVEYQVRRVCLFNRLLNALPATKVRLRLEVRTDIPPFLRARIWSALLGVDSDHTYRERYARALCSTTVHPANKTAKSEVKSSHESNNHSSSQNSDTIYGLLDEKAANQISVDLPRCHAYDALLASPMGQASLRRVLVATLLMHPGTLEYTQGMDSVAAVFVRLCFPDEALAAACLNALLRTKLSTFFSSDGFTHGLKQFFDVLLRLFAFHNPSLAVSLTDLNVPLVGLTTGWIYTLFAHAMPLDRVELMWDTLIVGPPSLSIFFYLAIFLQLDQQVNFEALGLEQICTILSNFPEIDLDKCRADALRYALATPVSLTRSSSWSPAIGTNLTVTNYAGRDARISRLSTNDSSSGANRRSIELAESLQEHTKDFATSAFYARLCSPDAWPEHLECIQTHSESKSAGQPLTWMFDDPLVSLLDVTDALEHLIRPDCVVIDVRPKADYVNFNGPVSAPYIRFDTCAVYGLLGCWVCIVTFTNLTARTLVHTAICSDLLVLADFRAGD</sequence>
<accession>A0A183ATH7</accession>
<reference evidence="5 6" key="2">
    <citation type="submission" date="2018-11" db="EMBL/GenBank/DDBJ databases">
        <authorList>
            <consortium name="Pathogen Informatics"/>
        </authorList>
    </citation>
    <scope>NUCLEOTIDE SEQUENCE [LARGE SCALE GENOMIC DNA]</scope>
    <source>
        <strain evidence="5 6">Egypt</strain>
    </source>
</reference>
<dbReference type="WBParaSite" id="ECPE_0001029401-mRNA-1">
    <property type="protein sequence ID" value="ECPE_0001029401-mRNA-1"/>
    <property type="gene ID" value="ECPE_0001029401"/>
</dbReference>
<dbReference type="Pfam" id="PF00566">
    <property type="entry name" value="RabGAP-TBC"/>
    <property type="match status" value="1"/>
</dbReference>
<name>A0A183ATH7_9TREM</name>
<dbReference type="GO" id="GO:0005096">
    <property type="term" value="F:GTPase activator activity"/>
    <property type="evidence" value="ECO:0007669"/>
    <property type="project" value="UniProtKB-KW"/>
</dbReference>
<feature type="compositionally biased region" description="Basic and acidic residues" evidence="2">
    <location>
        <begin position="639"/>
        <end position="650"/>
    </location>
</feature>
<dbReference type="AlphaFoldDB" id="A0A183ATH7"/>
<dbReference type="PROSITE" id="PS50086">
    <property type="entry name" value="TBC_RABGAP"/>
    <property type="match status" value="1"/>
</dbReference>
<dbReference type="InterPro" id="IPR000195">
    <property type="entry name" value="Rab-GAP-TBC_dom"/>
</dbReference>
<reference evidence="7" key="1">
    <citation type="submission" date="2016-06" db="UniProtKB">
        <authorList>
            <consortium name="WormBaseParasite"/>
        </authorList>
    </citation>
    <scope>IDENTIFICATION</scope>
</reference>
<dbReference type="InterPro" id="IPR000719">
    <property type="entry name" value="Prot_kinase_dom"/>
</dbReference>